<evidence type="ECO:0000313" key="3">
    <source>
        <dbReference type="EMBL" id="SDY88213.1"/>
    </source>
</evidence>
<dbReference type="Gene3D" id="3.30.390.10">
    <property type="entry name" value="Enolase-like, N-terminal domain"/>
    <property type="match status" value="1"/>
</dbReference>
<dbReference type="SUPFAM" id="SSF51604">
    <property type="entry name" value="Enolase C-terminal domain-like"/>
    <property type="match status" value="1"/>
</dbReference>
<proteinExistence type="predicted"/>
<dbReference type="InterPro" id="IPR034593">
    <property type="entry name" value="DgoD-like"/>
</dbReference>
<evidence type="ECO:0000313" key="4">
    <source>
        <dbReference type="Proteomes" id="UP000199286"/>
    </source>
</evidence>
<dbReference type="Pfam" id="PF13378">
    <property type="entry name" value="MR_MLE_C"/>
    <property type="match status" value="1"/>
</dbReference>
<dbReference type="PANTHER" id="PTHR48080:SF2">
    <property type="entry name" value="D-GALACTONATE DEHYDRATASE"/>
    <property type="match status" value="1"/>
</dbReference>
<evidence type="ECO:0000256" key="1">
    <source>
        <dbReference type="ARBA" id="ARBA00023239"/>
    </source>
</evidence>
<dbReference type="Gene3D" id="3.20.20.120">
    <property type="entry name" value="Enolase-like C-terminal domain"/>
    <property type="match status" value="1"/>
</dbReference>
<dbReference type="InterPro" id="IPR029017">
    <property type="entry name" value="Enolase-like_N"/>
</dbReference>
<protein>
    <submittedName>
        <fullName evidence="3">L-alanine-DL-glutamate epimerase</fullName>
    </submittedName>
</protein>
<dbReference type="InterPro" id="IPR013342">
    <property type="entry name" value="Mandelate_racemase_C"/>
</dbReference>
<gene>
    <name evidence="3" type="ORF">SAMN05444340_12420</name>
</gene>
<dbReference type="SFLD" id="SFLDS00001">
    <property type="entry name" value="Enolase"/>
    <property type="match status" value="1"/>
</dbReference>
<dbReference type="InterPro" id="IPR036849">
    <property type="entry name" value="Enolase-like_C_sf"/>
</dbReference>
<sequence>MAMPSDSIGFSVRRIDAFAFRVPIEAPVHTSFGIMRDRPAVFIRIEDTHGGFGWGEVFANWPAAGAEHRVNLLMDDVAAMTIGQSWPSPREMFLHLVRATRIRALQCGEPGPFAQVIAGLDIAGWDLVARRAGKPLAKMLSADAAERVDTYASGIKVDDAPGTIPASRAAGFTRFKVKVGFGANDIEKVLALADVNLAGELLFVDANQAWSFTEAREFIDRTMDASLGWVEEPLPVFAAREEWAGLAEMGVPIAGGENIFGEQDFGQAVSDNILSVIQPDLVKWGGISGCFEVAKRVREGGKLYCPHFLGGGIGLAASAQLLAAAGGAGMLEVDVNMNPLRSLFHLGGARQGAGYWEIGSEPGLGVVDLPEALFEFLTLHRTFM</sequence>
<organism evidence="3 4">
    <name type="scientific">Citreimonas salinaria</name>
    <dbReference type="NCBI Taxonomy" id="321339"/>
    <lineage>
        <taxon>Bacteria</taxon>
        <taxon>Pseudomonadati</taxon>
        <taxon>Pseudomonadota</taxon>
        <taxon>Alphaproteobacteria</taxon>
        <taxon>Rhodobacterales</taxon>
        <taxon>Roseobacteraceae</taxon>
        <taxon>Citreimonas</taxon>
    </lineage>
</organism>
<keyword evidence="1" id="KW-0456">Lyase</keyword>
<dbReference type="Pfam" id="PF02746">
    <property type="entry name" value="MR_MLE_N"/>
    <property type="match status" value="1"/>
</dbReference>
<dbReference type="RefSeq" id="WP_245710951.1">
    <property type="nucleotide sequence ID" value="NZ_FNPF01000024.1"/>
</dbReference>
<dbReference type="PANTHER" id="PTHR48080">
    <property type="entry name" value="D-GALACTONATE DEHYDRATASE-RELATED"/>
    <property type="match status" value="1"/>
</dbReference>
<dbReference type="AlphaFoldDB" id="A0A1H3NHJ6"/>
<dbReference type="GO" id="GO:0016829">
    <property type="term" value="F:lyase activity"/>
    <property type="evidence" value="ECO:0007669"/>
    <property type="project" value="UniProtKB-KW"/>
</dbReference>
<dbReference type="SMART" id="SM00922">
    <property type="entry name" value="MR_MLE"/>
    <property type="match status" value="1"/>
</dbReference>
<evidence type="ECO:0000259" key="2">
    <source>
        <dbReference type="SMART" id="SM00922"/>
    </source>
</evidence>
<dbReference type="InterPro" id="IPR013341">
    <property type="entry name" value="Mandelate_racemase_N_dom"/>
</dbReference>
<reference evidence="3 4" key="1">
    <citation type="submission" date="2016-10" db="EMBL/GenBank/DDBJ databases">
        <authorList>
            <person name="de Groot N.N."/>
        </authorList>
    </citation>
    <scope>NUCLEOTIDE SEQUENCE [LARGE SCALE GENOMIC DNA]</scope>
    <source>
        <strain evidence="3 4">DSM 26880</strain>
    </source>
</reference>
<dbReference type="STRING" id="321339.SAMN05444340_12420"/>
<dbReference type="Proteomes" id="UP000199286">
    <property type="component" value="Unassembled WGS sequence"/>
</dbReference>
<name>A0A1H3NHJ6_9RHOB</name>
<dbReference type="SUPFAM" id="SSF54826">
    <property type="entry name" value="Enolase N-terminal domain-like"/>
    <property type="match status" value="1"/>
</dbReference>
<dbReference type="InterPro" id="IPR029065">
    <property type="entry name" value="Enolase_C-like"/>
</dbReference>
<feature type="domain" description="Mandelate racemase/muconate lactonizing enzyme C-terminal" evidence="2">
    <location>
        <begin position="161"/>
        <end position="252"/>
    </location>
</feature>
<dbReference type="EMBL" id="FNPF01000024">
    <property type="protein sequence ID" value="SDY88213.1"/>
    <property type="molecule type" value="Genomic_DNA"/>
</dbReference>
<accession>A0A1H3NHJ6</accession>
<keyword evidence="4" id="KW-1185">Reference proteome</keyword>